<dbReference type="InterPro" id="IPR010105">
    <property type="entry name" value="TonB_sidphr_rcpt"/>
</dbReference>
<dbReference type="CDD" id="cd01347">
    <property type="entry name" value="ligand_gated_channel"/>
    <property type="match status" value="1"/>
</dbReference>
<dbReference type="InterPro" id="IPR012910">
    <property type="entry name" value="Plug_dom"/>
</dbReference>
<evidence type="ECO:0000256" key="2">
    <source>
        <dbReference type="ARBA" id="ARBA00009810"/>
    </source>
</evidence>
<evidence type="ECO:0000259" key="14">
    <source>
        <dbReference type="Pfam" id="PF07715"/>
    </source>
</evidence>
<evidence type="ECO:0000256" key="8">
    <source>
        <dbReference type="ARBA" id="ARBA00023170"/>
    </source>
</evidence>
<evidence type="ECO:0000313" key="15">
    <source>
        <dbReference type="EMBL" id="SHM25778.1"/>
    </source>
</evidence>
<dbReference type="NCBIfam" id="TIGR01783">
    <property type="entry name" value="TonB-siderophor"/>
    <property type="match status" value="1"/>
</dbReference>
<dbReference type="Gene3D" id="2.170.130.10">
    <property type="entry name" value="TonB-dependent receptor, plug domain"/>
    <property type="match status" value="1"/>
</dbReference>
<dbReference type="OrthoDB" id="8732650at2"/>
<dbReference type="Pfam" id="PF07715">
    <property type="entry name" value="Plug"/>
    <property type="match status" value="1"/>
</dbReference>
<dbReference type="InterPro" id="IPR036942">
    <property type="entry name" value="Beta-barrel_TonB_sf"/>
</dbReference>
<dbReference type="SUPFAM" id="SSF56935">
    <property type="entry name" value="Porins"/>
    <property type="match status" value="1"/>
</dbReference>
<dbReference type="AlphaFoldDB" id="A0A1M7HBH8"/>
<dbReference type="GO" id="GO:0038023">
    <property type="term" value="F:signaling receptor activity"/>
    <property type="evidence" value="ECO:0007669"/>
    <property type="project" value="InterPro"/>
</dbReference>
<keyword evidence="5 10" id="KW-0812">Transmembrane</keyword>
<dbReference type="PROSITE" id="PS52016">
    <property type="entry name" value="TONB_DEPENDENT_REC_3"/>
    <property type="match status" value="1"/>
</dbReference>
<dbReference type="Gene3D" id="2.40.170.20">
    <property type="entry name" value="TonB-dependent receptor, beta-barrel domain"/>
    <property type="match status" value="1"/>
</dbReference>
<protein>
    <submittedName>
        <fullName evidence="15">Iron complex outermembrane recepter protein</fullName>
    </submittedName>
</protein>
<dbReference type="InterPro" id="IPR037066">
    <property type="entry name" value="Plug_dom_sf"/>
</dbReference>
<keyword evidence="16" id="KW-1185">Reference proteome</keyword>
<evidence type="ECO:0000256" key="3">
    <source>
        <dbReference type="ARBA" id="ARBA00022448"/>
    </source>
</evidence>
<dbReference type="EMBL" id="FRCX01000001">
    <property type="protein sequence ID" value="SHM25778.1"/>
    <property type="molecule type" value="Genomic_DNA"/>
</dbReference>
<evidence type="ECO:0000256" key="6">
    <source>
        <dbReference type="ARBA" id="ARBA00023077"/>
    </source>
</evidence>
<dbReference type="RefSeq" id="WP_072780527.1">
    <property type="nucleotide sequence ID" value="NZ_FRCX01000001.1"/>
</dbReference>
<dbReference type="Pfam" id="PF00593">
    <property type="entry name" value="TonB_dep_Rec_b-barrel"/>
    <property type="match status" value="1"/>
</dbReference>
<dbReference type="PANTHER" id="PTHR32552">
    <property type="entry name" value="FERRICHROME IRON RECEPTOR-RELATED"/>
    <property type="match status" value="1"/>
</dbReference>
<evidence type="ECO:0000256" key="11">
    <source>
        <dbReference type="RuleBase" id="RU003357"/>
    </source>
</evidence>
<dbReference type="InterPro" id="IPR039426">
    <property type="entry name" value="TonB-dep_rcpt-like"/>
</dbReference>
<dbReference type="GO" id="GO:0015891">
    <property type="term" value="P:siderophore transport"/>
    <property type="evidence" value="ECO:0007669"/>
    <property type="project" value="InterPro"/>
</dbReference>
<keyword evidence="8" id="KW-0675">Receptor</keyword>
<dbReference type="GO" id="GO:0009279">
    <property type="term" value="C:cell outer membrane"/>
    <property type="evidence" value="ECO:0007669"/>
    <property type="project" value="UniProtKB-SubCell"/>
</dbReference>
<proteinExistence type="inferred from homology"/>
<dbReference type="GO" id="GO:0015344">
    <property type="term" value="F:siderophore uptake transmembrane transporter activity"/>
    <property type="evidence" value="ECO:0007669"/>
    <property type="project" value="TreeGrafter"/>
</dbReference>
<comment type="similarity">
    <text evidence="2 10 11">Belongs to the TonB-dependent receptor family.</text>
</comment>
<evidence type="ECO:0000256" key="12">
    <source>
        <dbReference type="SAM" id="SignalP"/>
    </source>
</evidence>
<keyword evidence="6 11" id="KW-0798">TonB box</keyword>
<feature type="chain" id="PRO_5012771178" evidence="12">
    <location>
        <begin position="26"/>
        <end position="715"/>
    </location>
</feature>
<evidence type="ECO:0000256" key="5">
    <source>
        <dbReference type="ARBA" id="ARBA00022692"/>
    </source>
</evidence>
<keyword evidence="3 10" id="KW-0813">Transport</keyword>
<feature type="domain" description="TonB-dependent receptor plug" evidence="14">
    <location>
        <begin position="63"/>
        <end position="162"/>
    </location>
</feature>
<evidence type="ECO:0000256" key="4">
    <source>
        <dbReference type="ARBA" id="ARBA00022452"/>
    </source>
</evidence>
<evidence type="ECO:0000313" key="16">
    <source>
        <dbReference type="Proteomes" id="UP000184339"/>
    </source>
</evidence>
<feature type="signal peptide" evidence="12">
    <location>
        <begin position="1"/>
        <end position="25"/>
    </location>
</feature>
<evidence type="ECO:0000256" key="1">
    <source>
        <dbReference type="ARBA" id="ARBA00004571"/>
    </source>
</evidence>
<dbReference type="InterPro" id="IPR000531">
    <property type="entry name" value="Beta-barrel_TonB"/>
</dbReference>
<dbReference type="STRING" id="551987.SAMN05192549_101120"/>
<reference evidence="16" key="1">
    <citation type="submission" date="2016-11" db="EMBL/GenBank/DDBJ databases">
        <authorList>
            <person name="Varghese N."/>
            <person name="Submissions S."/>
        </authorList>
    </citation>
    <scope>NUCLEOTIDE SEQUENCE [LARGE SCALE GENOMIC DNA]</scope>
    <source>
        <strain evidence="16">Sac-22</strain>
    </source>
</reference>
<accession>A0A1M7HBH8</accession>
<keyword evidence="9 10" id="KW-0998">Cell outer membrane</keyword>
<organism evidence="15 16">
    <name type="scientific">Duganella sacchari</name>
    <dbReference type="NCBI Taxonomy" id="551987"/>
    <lineage>
        <taxon>Bacteria</taxon>
        <taxon>Pseudomonadati</taxon>
        <taxon>Pseudomonadota</taxon>
        <taxon>Betaproteobacteria</taxon>
        <taxon>Burkholderiales</taxon>
        <taxon>Oxalobacteraceae</taxon>
        <taxon>Telluria group</taxon>
        <taxon>Duganella</taxon>
    </lineage>
</organism>
<evidence type="ECO:0000256" key="10">
    <source>
        <dbReference type="PROSITE-ProRule" id="PRU01360"/>
    </source>
</evidence>
<dbReference type="PANTHER" id="PTHR32552:SF83">
    <property type="entry name" value="BLR3904 PROTEIN"/>
    <property type="match status" value="1"/>
</dbReference>
<sequence length="715" mass="77232">MSTPNFAVSAIALAVLQAMSGAARAEAVAPAAAPDQTMPEVVVSGVKVRASSASVAGFSNAPLLETPASVSVLNAQQMLDLQIRSTTDAAKFDASLSDAYNAVGYAEQFSIRGFKLDNASSYRKDGMAIAGDTQIPLENKEQLEVLKGLSGLQSGVSAPGGVINFVTKRPTDTPLRTVVLETRERGTLYGAVDLGGRFEDSRFGYRINAAAERLRSYIKGADGNRKFVSAAFDWRISPQALLQVDADYQRKSQITAPGYQLLNNATLPNVPADQLLNDQPWTRPVETTSSNVGVRFDYKFSPDWAATISANQHNFKRDDYTAFPYGCGAQDLYPGFCGNGDYDVYNYISKGEKKSPLTAQALLQGRFATGALQHELTAGASFFKNSEKWGDYLYDYSGTSNIYRPVVVTPAPGDSGPVTERRSDNERGLFAQDILSLNQQLKLHAGARYAQVKRDEYVGVDAGKVLPYAHTDVGFWLPNLALVYNVRPNVATYVSYAQGLEHGGVAPMGTANQRRALEPGKSKQVEVGVKADIRPDLSASVSLFQIRKGLEYTDAANTFVRNGEAQNRGLEMALAGRVTPELLVGVSATALNTQQSGTGSATLDGKRVTDVAAFKSSLYAKYAVPQVRGLDVAANWVYSSKKAFDAANTVFVPSYHVMNLSASYATRIGDVATTLRANVDNAFDKFYWRDVTPDLGGYLMPGASRTFRVSAQFDL</sequence>
<comment type="subcellular location">
    <subcellularLocation>
        <location evidence="1 10">Cell outer membrane</location>
        <topology evidence="1 10">Multi-pass membrane protein</topology>
    </subcellularLocation>
</comment>
<feature type="domain" description="TonB-dependent receptor-like beta-barrel" evidence="13">
    <location>
        <begin position="234"/>
        <end position="681"/>
    </location>
</feature>
<keyword evidence="12" id="KW-0732">Signal</keyword>
<keyword evidence="4 10" id="KW-1134">Transmembrane beta strand</keyword>
<gene>
    <name evidence="15" type="ORF">SAMN05192549_101120</name>
</gene>
<keyword evidence="7 10" id="KW-0472">Membrane</keyword>
<name>A0A1M7HBH8_9BURK</name>
<evidence type="ECO:0000256" key="7">
    <source>
        <dbReference type="ARBA" id="ARBA00023136"/>
    </source>
</evidence>
<evidence type="ECO:0000256" key="9">
    <source>
        <dbReference type="ARBA" id="ARBA00023237"/>
    </source>
</evidence>
<dbReference type="Proteomes" id="UP000184339">
    <property type="component" value="Unassembled WGS sequence"/>
</dbReference>
<evidence type="ECO:0000259" key="13">
    <source>
        <dbReference type="Pfam" id="PF00593"/>
    </source>
</evidence>